<dbReference type="InterPro" id="IPR058334">
    <property type="entry name" value="DUF8021"/>
</dbReference>
<keyword evidence="3" id="KW-1185">Reference proteome</keyword>
<evidence type="ECO:0000259" key="1">
    <source>
        <dbReference type="Pfam" id="PF26061"/>
    </source>
</evidence>
<dbReference type="RefSeq" id="WP_310349168.1">
    <property type="nucleotide sequence ID" value="NZ_JAVDXQ010000008.1"/>
</dbReference>
<evidence type="ECO:0000313" key="2">
    <source>
        <dbReference type="EMBL" id="MDR7299468.1"/>
    </source>
</evidence>
<comment type="caution">
    <text evidence="2">The sequence shown here is derived from an EMBL/GenBank/DDBJ whole genome shotgun (WGS) entry which is preliminary data.</text>
</comment>
<accession>A0ABU1ZG79</accession>
<dbReference type="Proteomes" id="UP001180536">
    <property type="component" value="Unassembled WGS sequence"/>
</dbReference>
<reference evidence="2 3" key="1">
    <citation type="submission" date="2023-07" db="EMBL/GenBank/DDBJ databases">
        <title>Sorghum-associated microbial communities from plants grown in Nebraska, USA.</title>
        <authorList>
            <person name="Schachtman D."/>
        </authorList>
    </citation>
    <scope>NUCLEOTIDE SEQUENCE [LARGE SCALE GENOMIC DNA]</scope>
    <source>
        <strain evidence="2 3">BE310</strain>
    </source>
</reference>
<protein>
    <recommendedName>
        <fullName evidence="1">DUF8021 domain-containing protein</fullName>
    </recommendedName>
</protein>
<proteinExistence type="predicted"/>
<dbReference type="Pfam" id="PF26061">
    <property type="entry name" value="DUF8021"/>
    <property type="match status" value="1"/>
</dbReference>
<organism evidence="2 3">
    <name type="scientific">Pelomonas aquatica</name>
    <dbReference type="NCBI Taxonomy" id="431058"/>
    <lineage>
        <taxon>Bacteria</taxon>
        <taxon>Pseudomonadati</taxon>
        <taxon>Pseudomonadota</taxon>
        <taxon>Betaproteobacteria</taxon>
        <taxon>Burkholderiales</taxon>
        <taxon>Sphaerotilaceae</taxon>
        <taxon>Roseateles</taxon>
    </lineage>
</organism>
<evidence type="ECO:0000313" key="3">
    <source>
        <dbReference type="Proteomes" id="UP001180536"/>
    </source>
</evidence>
<dbReference type="EMBL" id="JAVDXQ010000008">
    <property type="protein sequence ID" value="MDR7299468.1"/>
    <property type="molecule type" value="Genomic_DNA"/>
</dbReference>
<gene>
    <name evidence="2" type="ORF">J2X16_004838</name>
</gene>
<feature type="domain" description="DUF8021" evidence="1">
    <location>
        <begin position="131"/>
        <end position="257"/>
    </location>
</feature>
<name>A0ABU1ZG79_9BURK</name>
<sequence>MDEPALHRLGEQYLQALRQGDPESVPLARHHRATENLKEVPVGAGLWRGAQAFLGLQAFADAVQRQWCCLGVVVIEGQRRPFALRLGCGDGQVCEAEAVVGSDPKGHFADVDQLLRPDVLYDAPVPPARSVDRAGLQRAADSYWSALQESDGSMARFDYRCDRYDNGKKITNNLSTLLSPDAAVHTVASCVNATRGARPLARGRSYPVLDVGRGVAISLVMVDFHPVPNSPRPDNGSFYMMAAFKVVDGHIRQIDEIREILPLGVALAW</sequence>